<feature type="region of interest" description="Disordered" evidence="3">
    <location>
        <begin position="1"/>
        <end position="156"/>
    </location>
</feature>
<evidence type="ECO:0000256" key="2">
    <source>
        <dbReference type="SAM" id="Coils"/>
    </source>
</evidence>
<dbReference type="PANTHER" id="PTHR12783:SF5">
    <property type="entry name" value="RALA-BINDING PROTEIN 1"/>
    <property type="match status" value="1"/>
</dbReference>
<dbReference type="InterPro" id="IPR000198">
    <property type="entry name" value="RhoGAP_dom"/>
</dbReference>
<dbReference type="RefSeq" id="XP_003484835.1">
    <property type="nucleotide sequence ID" value="XM_003484787.3"/>
</dbReference>
<dbReference type="InterPro" id="IPR049041">
    <property type="entry name" value="RalBP1-like_Ral-bd"/>
</dbReference>
<dbReference type="GO" id="GO:0031267">
    <property type="term" value="F:small GTPase binding"/>
    <property type="evidence" value="ECO:0007669"/>
    <property type="project" value="InterPro"/>
</dbReference>
<dbReference type="Pfam" id="PF00620">
    <property type="entry name" value="RhoGAP"/>
    <property type="match status" value="1"/>
</dbReference>
<feature type="compositionally biased region" description="Basic and acidic residues" evidence="3">
    <location>
        <begin position="20"/>
        <end position="58"/>
    </location>
</feature>
<dbReference type="GO" id="GO:0007264">
    <property type="term" value="P:small GTPase-mediated signal transduction"/>
    <property type="evidence" value="ECO:0007669"/>
    <property type="project" value="InterPro"/>
</dbReference>
<dbReference type="GO" id="GO:0005096">
    <property type="term" value="F:GTPase activator activity"/>
    <property type="evidence" value="ECO:0007669"/>
    <property type="project" value="UniProtKB-KW"/>
</dbReference>
<dbReference type="Gene3D" id="1.20.58.90">
    <property type="match status" value="1"/>
</dbReference>
<dbReference type="CDD" id="cd04381">
    <property type="entry name" value="RhoGap_RalBP1"/>
    <property type="match status" value="1"/>
</dbReference>
<dbReference type="OrthoDB" id="10033734at2759"/>
<dbReference type="Gene3D" id="1.10.555.10">
    <property type="entry name" value="Rho GTPase activation protein"/>
    <property type="match status" value="1"/>
</dbReference>
<sequence>MDFESPDVEKEFPGLYASESAKKSNESDFSDEGGHEKHSKKELLSGKRKEKKDRKDRGYATLEGESSPDEDQETKSPSKSKKTKAFKFPSKKEKREKSREKEGKEKDGEKEKDKKKKDKDEKDIEKEKRKEKEKDKAKQKLKDRKKGKHTGEDGLDIGEEQPIFGVSLHLAVERSRCHDGVELPLIVRDCIDFIEEHGMNVEGLYKVPGVKSKVQYLKKLYNHREPVNLSEFEPTVATSLLILFLRELPEPVLESSEMISRFEQAASTKDVAQREAQLIHLTQQLPKCNKVLLAWVILHLDHVTAREKTTKMNAQTISMTLSPVLQMSHRLLLALLFHCKALFPNVQLIKYVPPLSSGSVNLPDSVESIAAELSKQESLLSQIHMQMNAGFVTKSREEQLWEVQRMITQLKRKYKTVQKMEGAAQKSLDEEVKSNDETVVELNVQKTKAEEEDVEHVKSEVQATSTLALKKNNKAHISEDNKEPTSTNITQNERNVYTHDKDIVDSGEASTLASQFNEQENTSSRINENVSAVEPEPENAIDKLRESLIYEELLNMQALLKSRINQERNEIKRLMEMLTERGPEKKKPKERMHSPNEAEMTAMIQLVKENQLLEKKMTTLIRSIIEEKDACIELRVQLAVHQLAAKT</sequence>
<dbReference type="SUPFAM" id="SSF48350">
    <property type="entry name" value="GTPase activation domain, GAP"/>
    <property type="match status" value="1"/>
</dbReference>
<proteinExistence type="predicted"/>
<feature type="domain" description="Rho-GAP" evidence="4">
    <location>
        <begin position="166"/>
        <end position="363"/>
    </location>
</feature>
<dbReference type="PANTHER" id="PTHR12783">
    <property type="entry name" value="RALA BINDING PROTEIN 1 RALBP1"/>
    <property type="match status" value="1"/>
</dbReference>
<name>A0A6P3DK73_BOMIM</name>
<dbReference type="InterPro" id="IPR008936">
    <property type="entry name" value="Rho_GTPase_activation_prot"/>
</dbReference>
<keyword evidence="2" id="KW-0175">Coiled coil</keyword>
<feature type="compositionally biased region" description="Polar residues" evidence="3">
    <location>
        <begin position="484"/>
        <end position="493"/>
    </location>
</feature>
<dbReference type="KEGG" id="bim:100744276"/>
<evidence type="ECO:0000256" key="1">
    <source>
        <dbReference type="ARBA" id="ARBA00022468"/>
    </source>
</evidence>
<feature type="region of interest" description="Disordered" evidence="3">
    <location>
        <begin position="514"/>
        <end position="534"/>
    </location>
</feature>
<reference evidence="6" key="1">
    <citation type="submission" date="2025-08" db="UniProtKB">
        <authorList>
            <consortium name="RefSeq"/>
        </authorList>
    </citation>
    <scope>IDENTIFICATION</scope>
</reference>
<dbReference type="SMART" id="SM00324">
    <property type="entry name" value="RhoGAP"/>
    <property type="match status" value="1"/>
</dbReference>
<keyword evidence="5" id="KW-1185">Reference proteome</keyword>
<gene>
    <name evidence="6" type="primary">LOC100744276</name>
</gene>
<feature type="compositionally biased region" description="Basic and acidic residues" evidence="3">
    <location>
        <begin position="90"/>
        <end position="140"/>
    </location>
</feature>
<organism evidence="5 6">
    <name type="scientific">Bombus impatiens</name>
    <name type="common">Bumblebee</name>
    <dbReference type="NCBI Taxonomy" id="132113"/>
    <lineage>
        <taxon>Eukaryota</taxon>
        <taxon>Metazoa</taxon>
        <taxon>Ecdysozoa</taxon>
        <taxon>Arthropoda</taxon>
        <taxon>Hexapoda</taxon>
        <taxon>Insecta</taxon>
        <taxon>Pterygota</taxon>
        <taxon>Neoptera</taxon>
        <taxon>Endopterygota</taxon>
        <taxon>Hymenoptera</taxon>
        <taxon>Apocrita</taxon>
        <taxon>Aculeata</taxon>
        <taxon>Apoidea</taxon>
        <taxon>Anthophila</taxon>
        <taxon>Apidae</taxon>
        <taxon>Bombus</taxon>
        <taxon>Pyrobombus</taxon>
    </lineage>
</organism>
<accession>A0A6P3DK73</accession>
<dbReference type="PROSITE" id="PS50238">
    <property type="entry name" value="RHOGAP"/>
    <property type="match status" value="1"/>
</dbReference>
<evidence type="ECO:0000313" key="5">
    <source>
        <dbReference type="Proteomes" id="UP000515180"/>
    </source>
</evidence>
<feature type="region of interest" description="Disordered" evidence="3">
    <location>
        <begin position="473"/>
        <end position="493"/>
    </location>
</feature>
<dbReference type="Pfam" id="PF20924">
    <property type="entry name" value="RLIP76_Ral-bd"/>
    <property type="match status" value="1"/>
</dbReference>
<dbReference type="AlphaFoldDB" id="A0A6P3DK73"/>
<feature type="coiled-coil region" evidence="2">
    <location>
        <begin position="550"/>
        <end position="581"/>
    </location>
</feature>
<dbReference type="Proteomes" id="UP000515180">
    <property type="component" value="Unplaced"/>
</dbReference>
<dbReference type="CTD" id="42484"/>
<evidence type="ECO:0000313" key="6">
    <source>
        <dbReference type="RefSeq" id="XP_003484835.1"/>
    </source>
</evidence>
<protein>
    <submittedName>
        <fullName evidence="6">RalA-binding protein 1</fullName>
    </submittedName>
</protein>
<dbReference type="GeneID" id="100744276"/>
<evidence type="ECO:0000259" key="4">
    <source>
        <dbReference type="PROSITE" id="PS50238"/>
    </source>
</evidence>
<dbReference type="InterPro" id="IPR039767">
    <property type="entry name" value="RALBP1"/>
</dbReference>
<keyword evidence="1" id="KW-0343">GTPase activation</keyword>
<feature type="compositionally biased region" description="Polar residues" evidence="3">
    <location>
        <begin position="514"/>
        <end position="530"/>
    </location>
</feature>
<evidence type="ECO:0000256" key="3">
    <source>
        <dbReference type="SAM" id="MobiDB-lite"/>
    </source>
</evidence>